<evidence type="ECO:0000259" key="1">
    <source>
        <dbReference type="PROSITE" id="PS50878"/>
    </source>
</evidence>
<reference evidence="2 3" key="1">
    <citation type="journal article" date="2019" name="Sci. Rep.">
        <title>Orb-weaving spider Araneus ventricosus genome elucidates the spidroin gene catalogue.</title>
        <authorList>
            <person name="Kono N."/>
            <person name="Nakamura H."/>
            <person name="Ohtoshi R."/>
            <person name="Moran D.A.P."/>
            <person name="Shinohara A."/>
            <person name="Yoshida Y."/>
            <person name="Fujiwara M."/>
            <person name="Mori M."/>
            <person name="Tomita M."/>
            <person name="Arakawa K."/>
        </authorList>
    </citation>
    <scope>NUCLEOTIDE SEQUENCE [LARGE SCALE GENOMIC DNA]</scope>
</reference>
<organism evidence="2 3">
    <name type="scientific">Araneus ventricosus</name>
    <name type="common">Orbweaver spider</name>
    <name type="synonym">Epeira ventricosa</name>
    <dbReference type="NCBI Taxonomy" id="182803"/>
    <lineage>
        <taxon>Eukaryota</taxon>
        <taxon>Metazoa</taxon>
        <taxon>Ecdysozoa</taxon>
        <taxon>Arthropoda</taxon>
        <taxon>Chelicerata</taxon>
        <taxon>Arachnida</taxon>
        <taxon>Araneae</taxon>
        <taxon>Araneomorphae</taxon>
        <taxon>Entelegynae</taxon>
        <taxon>Araneoidea</taxon>
        <taxon>Araneidae</taxon>
        <taxon>Araneus</taxon>
    </lineage>
</organism>
<dbReference type="InterPro" id="IPR036691">
    <property type="entry name" value="Endo/exonu/phosph_ase_sf"/>
</dbReference>
<dbReference type="Proteomes" id="UP000499080">
    <property type="component" value="Unassembled WGS sequence"/>
</dbReference>
<proteinExistence type="predicted"/>
<dbReference type="EMBL" id="BGPR01072098">
    <property type="protein sequence ID" value="GBO45093.1"/>
    <property type="molecule type" value="Genomic_DNA"/>
</dbReference>
<dbReference type="GO" id="GO:0003964">
    <property type="term" value="F:RNA-directed DNA polymerase activity"/>
    <property type="evidence" value="ECO:0007669"/>
    <property type="project" value="UniProtKB-KW"/>
</dbReference>
<name>A0A4Y2X6B3_ARAVE</name>
<dbReference type="CDD" id="cd01650">
    <property type="entry name" value="RT_nLTR_like"/>
    <property type="match status" value="1"/>
</dbReference>
<dbReference type="InterPro" id="IPR052560">
    <property type="entry name" value="RdDP_mobile_element"/>
</dbReference>
<dbReference type="OrthoDB" id="419189at2759"/>
<dbReference type="InterPro" id="IPR043128">
    <property type="entry name" value="Rev_trsase/Diguanyl_cyclase"/>
</dbReference>
<keyword evidence="2" id="KW-0808">Transferase</keyword>
<dbReference type="InterPro" id="IPR043502">
    <property type="entry name" value="DNA/RNA_pol_sf"/>
</dbReference>
<dbReference type="PANTHER" id="PTHR36688">
    <property type="entry name" value="ENDO/EXONUCLEASE/PHOSPHATASE DOMAIN-CONTAINING PROTEIN"/>
    <property type="match status" value="1"/>
</dbReference>
<keyword evidence="2" id="KW-0548">Nucleotidyltransferase</keyword>
<dbReference type="SUPFAM" id="SSF56219">
    <property type="entry name" value="DNase I-like"/>
    <property type="match status" value="1"/>
</dbReference>
<protein>
    <submittedName>
        <fullName evidence="2">RNA-directed DNA polymerase from mobile element jockey</fullName>
    </submittedName>
</protein>
<evidence type="ECO:0000313" key="3">
    <source>
        <dbReference type="Proteomes" id="UP000499080"/>
    </source>
</evidence>
<dbReference type="PROSITE" id="PS50878">
    <property type="entry name" value="RT_POL"/>
    <property type="match status" value="1"/>
</dbReference>
<dbReference type="InterPro" id="IPR000477">
    <property type="entry name" value="RT_dom"/>
</dbReference>
<gene>
    <name evidence="2" type="primary">pol_3292</name>
    <name evidence="2" type="ORF">AVEN_125819_1</name>
</gene>
<feature type="domain" description="Reverse transcriptase" evidence="1">
    <location>
        <begin position="409"/>
        <end position="677"/>
    </location>
</feature>
<dbReference type="AlphaFoldDB" id="A0A4Y2X6B3"/>
<evidence type="ECO:0000313" key="2">
    <source>
        <dbReference type="EMBL" id="GBO45093.1"/>
    </source>
</evidence>
<keyword evidence="3" id="KW-1185">Reference proteome</keyword>
<dbReference type="SUPFAM" id="SSF56672">
    <property type="entry name" value="DNA/RNA polymerases"/>
    <property type="match status" value="2"/>
</dbReference>
<dbReference type="Pfam" id="PF14529">
    <property type="entry name" value="Exo_endo_phos_2"/>
    <property type="match status" value="1"/>
</dbReference>
<keyword evidence="2" id="KW-0695">RNA-directed DNA polymerase</keyword>
<sequence>MPSGGTAILVKNHLPHHHIAITPTYYTEATVISLNLKNKDPLIVVSTYIPPSSDPTLFTFDIENIMQLGPTCMFGGDFNAHNIKWGSHKTTTRGKHLKSFAEKAGLDIIAPPTPTRYGQFSASFIDLAINKNFLYPYDINSVPELSSDHNPVIINFYFNYRTPKPDKIIKTNWKKYTTELCNLSTHPIHTINNIDELDKSVESLTEEILNAHKNNSKEIDPKIAKTNSKLREIHTLRNKAKRDWQTTRNPALNRLYNYYNNQAKRLKKEIYHTEWRDKLIALQPSDNTLWDTARKMRKKHTKISALNGPTRIAFTNTDKAEVIADSLQNQFTLNNLTDTETENLVTHKSNEFNKIDTFPPLPTPNPIDIIKYIRKVNIHKAPGSDGITNNMLRNLPIITLIKIIHIINNIFKHQYFPKSWRIAIVIPILKPGKDPTDPSSYRPISLLPTLCKVTEHFILTQLNEHLNNNNILIPYQFGFKPKLSTTHQLLRAVEFITSGFENRFCTGAVFLDIQKAFDRVWINGLIYKLISHNIPSSLIKLITTFLANRQFKVRIGNTLSKLHHIQAGVPQGAKLSPCLYSLFINDIPQKHNTTLCIYADDTAILTKNKNLKYITSALNSHLKELNSWFTKWKIAVNQSKTELVLFSKRRKLNKGKIFLQNTEIPWSQETKYLGVILDANLNWKAHINYIRQKFRDNCRKLFPLITRNSEMNLENKVLIYTAILRPVLTYASPTWAYASKNYFKYIDSCQNIILRQISKARWFMRNEDIRHALNIPPIKEFIKNLSINFFNNLVWFGCLGFNGARAIFD</sequence>
<dbReference type="Pfam" id="PF00078">
    <property type="entry name" value="RVT_1"/>
    <property type="match status" value="1"/>
</dbReference>
<dbReference type="Gene3D" id="3.30.70.270">
    <property type="match status" value="1"/>
</dbReference>
<dbReference type="PANTHER" id="PTHR36688:SF2">
    <property type="entry name" value="ENDONUCLEASE_EXONUCLEASE_PHOSPHATASE DOMAIN-CONTAINING PROTEIN"/>
    <property type="match status" value="1"/>
</dbReference>
<comment type="caution">
    <text evidence="2">The sequence shown here is derived from an EMBL/GenBank/DDBJ whole genome shotgun (WGS) entry which is preliminary data.</text>
</comment>
<dbReference type="Gene3D" id="3.60.10.10">
    <property type="entry name" value="Endonuclease/exonuclease/phosphatase"/>
    <property type="match status" value="1"/>
</dbReference>
<accession>A0A4Y2X6B3</accession>
<dbReference type="InterPro" id="IPR005135">
    <property type="entry name" value="Endo/exonuclease/phosphatase"/>
</dbReference>